<name>A0ABN6RQD8_9BACT</name>
<keyword evidence="2" id="KW-1185">Reference proteome</keyword>
<dbReference type="RefSeq" id="WP_264982571.1">
    <property type="nucleotide sequence ID" value="NZ_AP026708.1"/>
</dbReference>
<dbReference type="EMBL" id="AP026708">
    <property type="protein sequence ID" value="BDQ32498.1"/>
    <property type="molecule type" value="Genomic_DNA"/>
</dbReference>
<protein>
    <submittedName>
        <fullName evidence="1">Uncharacterized protein</fullName>
    </submittedName>
</protein>
<evidence type="ECO:0000313" key="2">
    <source>
        <dbReference type="Proteomes" id="UP001061361"/>
    </source>
</evidence>
<reference evidence="1" key="1">
    <citation type="submission" date="2022-08" db="EMBL/GenBank/DDBJ databases">
        <title>Genome Sequence of the sulphate-reducing bacterium, Pseudodesulfovibrio portus JCM14722.</title>
        <authorList>
            <person name="Kondo R."/>
            <person name="Kataoka T."/>
        </authorList>
    </citation>
    <scope>NUCLEOTIDE SEQUENCE</scope>
    <source>
        <strain evidence="1">JCM 14722</strain>
    </source>
</reference>
<sequence length="159" mass="17947">MDISITNPDTTLPVDRAFVISMVIKSFKGRRDVEVHLFRSKWDPEEYEGMDWDRLLGAPLDGSSGDPEGSKFFILEAFTDTERHTLIDYLKTQYSTRLTSIRSAPISFPVPTGLTGFTQISGGKSTGFIEFSKIPSYPLEMDLMGFYDLNRHPPLADDE</sequence>
<evidence type="ECO:0000313" key="1">
    <source>
        <dbReference type="EMBL" id="BDQ32498.1"/>
    </source>
</evidence>
<gene>
    <name evidence="1" type="ORF">JCM14722_00400</name>
</gene>
<dbReference type="Proteomes" id="UP001061361">
    <property type="component" value="Chromosome"/>
</dbReference>
<accession>A0ABN6RQD8</accession>
<organism evidence="1 2">
    <name type="scientific">Pseudodesulfovibrio portus</name>
    <dbReference type="NCBI Taxonomy" id="231439"/>
    <lineage>
        <taxon>Bacteria</taxon>
        <taxon>Pseudomonadati</taxon>
        <taxon>Thermodesulfobacteriota</taxon>
        <taxon>Desulfovibrionia</taxon>
        <taxon>Desulfovibrionales</taxon>
        <taxon>Desulfovibrionaceae</taxon>
    </lineage>
</organism>
<proteinExistence type="predicted"/>